<dbReference type="OrthoDB" id="2340167at2759"/>
<evidence type="ECO:0000313" key="1">
    <source>
        <dbReference type="EMBL" id="GES99126.1"/>
    </source>
</evidence>
<sequence length="179" mass="20993">MVKLNIDVLYLILKNLKNDSISLYSCLLANRIWCEAAIPILWKIPGQVILTTKAVDILFKVVLSQKQGMNDLFTKVYRPPSFNYINFWRHLNLRLLGDMINLRYTEESNVNIIMNQLLKLFINKNTKFISLFIPYSFNYYQIHNISWAEQCFSSLKFLYCHDKVKNIVEGLSTITSSIK</sequence>
<dbReference type="Proteomes" id="UP000615446">
    <property type="component" value="Unassembled WGS sequence"/>
</dbReference>
<name>A0A8H3R0S5_9GLOM</name>
<evidence type="ECO:0008006" key="3">
    <source>
        <dbReference type="Google" id="ProtNLM"/>
    </source>
</evidence>
<dbReference type="EMBL" id="BLAL01000278">
    <property type="protein sequence ID" value="GES99126.1"/>
    <property type="molecule type" value="Genomic_DNA"/>
</dbReference>
<gene>
    <name evidence="1" type="ORF">RCL2_002564100</name>
</gene>
<organism evidence="1 2">
    <name type="scientific">Rhizophagus clarus</name>
    <dbReference type="NCBI Taxonomy" id="94130"/>
    <lineage>
        <taxon>Eukaryota</taxon>
        <taxon>Fungi</taxon>
        <taxon>Fungi incertae sedis</taxon>
        <taxon>Mucoromycota</taxon>
        <taxon>Glomeromycotina</taxon>
        <taxon>Glomeromycetes</taxon>
        <taxon>Glomerales</taxon>
        <taxon>Glomeraceae</taxon>
        <taxon>Rhizophagus</taxon>
    </lineage>
</organism>
<proteinExistence type="predicted"/>
<evidence type="ECO:0000313" key="2">
    <source>
        <dbReference type="Proteomes" id="UP000615446"/>
    </source>
</evidence>
<protein>
    <recommendedName>
        <fullName evidence="3">F-box domain-containing protein</fullName>
    </recommendedName>
</protein>
<dbReference type="AlphaFoldDB" id="A0A8H3R0S5"/>
<reference evidence="1" key="1">
    <citation type="submission" date="2019-10" db="EMBL/GenBank/DDBJ databases">
        <title>Conservation and host-specific expression of non-tandemly repeated heterogenous ribosome RNA gene in arbuscular mycorrhizal fungi.</title>
        <authorList>
            <person name="Maeda T."/>
            <person name="Kobayashi Y."/>
            <person name="Nakagawa T."/>
            <person name="Ezawa T."/>
            <person name="Yamaguchi K."/>
            <person name="Bino T."/>
            <person name="Nishimoto Y."/>
            <person name="Shigenobu S."/>
            <person name="Kawaguchi M."/>
        </authorList>
    </citation>
    <scope>NUCLEOTIDE SEQUENCE</scope>
    <source>
        <strain evidence="1">HR1</strain>
    </source>
</reference>
<accession>A0A8H3R0S5</accession>
<comment type="caution">
    <text evidence="1">The sequence shown here is derived from an EMBL/GenBank/DDBJ whole genome shotgun (WGS) entry which is preliminary data.</text>
</comment>